<dbReference type="GeneID" id="43598220"/>
<dbReference type="Proteomes" id="UP000254866">
    <property type="component" value="Unassembled WGS sequence"/>
</dbReference>
<proteinExistence type="predicted"/>
<dbReference type="AlphaFoldDB" id="A0A370TR05"/>
<name>A0A370TR05_9HELO</name>
<sequence length="334" mass="35108">MYAIGKRLFGFLCTVLLLSRTVLGVAKFVNPKGPDGTVTLTLGEKFLVSWQNAGSDYSQLSLGLKAQSNGMISWLIENDLKYTTQSYLFNVNIGNNIKLSQGHIFSLLLVNGSNSGLKAVSPLFTIATASSSSTKKATPKTTTTSSKRTTSTTSASSTSASTLPETSSTSSIESTTSAEPVEPSEPTDAASTTDDTPQAIEATPTPSISSAPTTKDTSATSSGLSTGAKAGLGVGIFVGVALLIVAAALVFRSRRKAKDRDDDNLTYPLQPSAGKQDYSGEVSPPEEPDQPPAPVYQSPAPVYQPYRKSQLPHEVHEISSTQKIPGLHELPAGY</sequence>
<organism evidence="8 9">
    <name type="scientific">Venustampulla echinocandica</name>
    <dbReference type="NCBI Taxonomy" id="2656787"/>
    <lineage>
        <taxon>Eukaryota</taxon>
        <taxon>Fungi</taxon>
        <taxon>Dikarya</taxon>
        <taxon>Ascomycota</taxon>
        <taxon>Pezizomycotina</taxon>
        <taxon>Leotiomycetes</taxon>
        <taxon>Helotiales</taxon>
        <taxon>Pleuroascaceae</taxon>
        <taxon>Venustampulla</taxon>
    </lineage>
</organism>
<evidence type="ECO:0000256" key="6">
    <source>
        <dbReference type="SAM" id="Phobius"/>
    </source>
</evidence>
<evidence type="ECO:0000313" key="9">
    <source>
        <dbReference type="Proteomes" id="UP000254866"/>
    </source>
</evidence>
<evidence type="ECO:0008006" key="10">
    <source>
        <dbReference type="Google" id="ProtNLM"/>
    </source>
</evidence>
<evidence type="ECO:0000256" key="2">
    <source>
        <dbReference type="ARBA" id="ARBA00022692"/>
    </source>
</evidence>
<evidence type="ECO:0000256" key="1">
    <source>
        <dbReference type="ARBA" id="ARBA00004167"/>
    </source>
</evidence>
<gene>
    <name evidence="8" type="ORF">BP5553_05371</name>
</gene>
<feature type="region of interest" description="Disordered" evidence="5">
    <location>
        <begin position="131"/>
        <end position="224"/>
    </location>
</feature>
<accession>A0A370TR05</accession>
<keyword evidence="4 6" id="KW-0472">Membrane</keyword>
<keyword evidence="7" id="KW-0732">Signal</keyword>
<comment type="caution">
    <text evidence="8">The sequence shown here is derived from an EMBL/GenBank/DDBJ whole genome shotgun (WGS) entry which is preliminary data.</text>
</comment>
<dbReference type="PANTHER" id="PTHR15549">
    <property type="entry name" value="PAIRED IMMUNOGLOBULIN-LIKE TYPE 2 RECEPTOR"/>
    <property type="match status" value="1"/>
</dbReference>
<evidence type="ECO:0000256" key="5">
    <source>
        <dbReference type="SAM" id="MobiDB-lite"/>
    </source>
</evidence>
<feature type="transmembrane region" description="Helical" evidence="6">
    <location>
        <begin position="230"/>
        <end position="251"/>
    </location>
</feature>
<dbReference type="STRING" id="2656787.A0A370TR05"/>
<feature type="compositionally biased region" description="Low complexity" evidence="5">
    <location>
        <begin position="131"/>
        <end position="178"/>
    </location>
</feature>
<evidence type="ECO:0000313" key="8">
    <source>
        <dbReference type="EMBL" id="RDL37938.1"/>
    </source>
</evidence>
<evidence type="ECO:0000256" key="4">
    <source>
        <dbReference type="ARBA" id="ARBA00023136"/>
    </source>
</evidence>
<dbReference type="OrthoDB" id="3564128at2759"/>
<dbReference type="GO" id="GO:0016020">
    <property type="term" value="C:membrane"/>
    <property type="evidence" value="ECO:0007669"/>
    <property type="project" value="UniProtKB-SubCell"/>
</dbReference>
<keyword evidence="3 6" id="KW-1133">Transmembrane helix</keyword>
<feature type="chain" id="PRO_5017001857" description="Mid2 domain-containing protein" evidence="7">
    <location>
        <begin position="25"/>
        <end position="334"/>
    </location>
</feature>
<dbReference type="GO" id="GO:0071944">
    <property type="term" value="C:cell periphery"/>
    <property type="evidence" value="ECO:0007669"/>
    <property type="project" value="UniProtKB-ARBA"/>
</dbReference>
<evidence type="ECO:0000256" key="7">
    <source>
        <dbReference type="SAM" id="SignalP"/>
    </source>
</evidence>
<comment type="subcellular location">
    <subcellularLocation>
        <location evidence="1">Membrane</location>
        <topology evidence="1">Single-pass membrane protein</topology>
    </subcellularLocation>
</comment>
<reference evidence="8 9" key="1">
    <citation type="journal article" date="2018" name="IMA Fungus">
        <title>IMA Genome-F 9: Draft genome sequence of Annulohypoxylon stygium, Aspergillus mulundensis, Berkeleyomyces basicola (syn. Thielaviopsis basicola), Ceratocystis smalleyi, two Cercospora beticola strains, Coleophoma cylindrospora, Fusarium fracticaudum, Phialophora cf. hyalina, and Morchella septimelata.</title>
        <authorList>
            <person name="Wingfield B.D."/>
            <person name="Bills G.F."/>
            <person name="Dong Y."/>
            <person name="Huang W."/>
            <person name="Nel W.J."/>
            <person name="Swalarsk-Parry B.S."/>
            <person name="Vaghefi N."/>
            <person name="Wilken P.M."/>
            <person name="An Z."/>
            <person name="de Beer Z.W."/>
            <person name="De Vos L."/>
            <person name="Chen L."/>
            <person name="Duong T.A."/>
            <person name="Gao Y."/>
            <person name="Hammerbacher A."/>
            <person name="Kikkert J.R."/>
            <person name="Li Y."/>
            <person name="Li H."/>
            <person name="Li K."/>
            <person name="Li Q."/>
            <person name="Liu X."/>
            <person name="Ma X."/>
            <person name="Naidoo K."/>
            <person name="Pethybridge S.J."/>
            <person name="Sun J."/>
            <person name="Steenkamp E.T."/>
            <person name="van der Nest M.A."/>
            <person name="van Wyk S."/>
            <person name="Wingfield M.J."/>
            <person name="Xiong C."/>
            <person name="Yue Q."/>
            <person name="Zhang X."/>
        </authorList>
    </citation>
    <scope>NUCLEOTIDE SEQUENCE [LARGE SCALE GENOMIC DNA]</scope>
    <source>
        <strain evidence="8 9">BP 5553</strain>
    </source>
</reference>
<evidence type="ECO:0000256" key="3">
    <source>
        <dbReference type="ARBA" id="ARBA00022989"/>
    </source>
</evidence>
<dbReference type="InterPro" id="IPR051694">
    <property type="entry name" value="Immunoregulatory_rcpt-like"/>
</dbReference>
<keyword evidence="2 6" id="KW-0812">Transmembrane</keyword>
<protein>
    <recommendedName>
        <fullName evidence="10">Mid2 domain-containing protein</fullName>
    </recommendedName>
</protein>
<feature type="signal peptide" evidence="7">
    <location>
        <begin position="1"/>
        <end position="24"/>
    </location>
</feature>
<feature type="compositionally biased region" description="Low complexity" evidence="5">
    <location>
        <begin position="187"/>
        <end position="224"/>
    </location>
</feature>
<dbReference type="EMBL" id="NPIC01000003">
    <property type="protein sequence ID" value="RDL37938.1"/>
    <property type="molecule type" value="Genomic_DNA"/>
</dbReference>
<dbReference type="RefSeq" id="XP_031870594.1">
    <property type="nucleotide sequence ID" value="XM_032013994.1"/>
</dbReference>
<feature type="region of interest" description="Disordered" evidence="5">
    <location>
        <begin position="255"/>
        <end position="334"/>
    </location>
</feature>
<keyword evidence="9" id="KW-1185">Reference proteome</keyword>